<feature type="signal peptide" evidence="1">
    <location>
        <begin position="1"/>
        <end position="23"/>
    </location>
</feature>
<name>A0AAU7UFC6_9DEIO</name>
<dbReference type="KEGG" id="dsc:ABOD76_21335"/>
<feature type="chain" id="PRO_5043873897" evidence="1">
    <location>
        <begin position="24"/>
        <end position="406"/>
    </location>
</feature>
<dbReference type="AlphaFoldDB" id="A0AAU7UFC6"/>
<keyword evidence="1" id="KW-0732">Signal</keyword>
<dbReference type="Gene3D" id="2.120.10.30">
    <property type="entry name" value="TolB, C-terminal domain"/>
    <property type="match status" value="1"/>
</dbReference>
<dbReference type="InterPro" id="IPR011042">
    <property type="entry name" value="6-blade_b-propeller_TolB-like"/>
</dbReference>
<organism evidence="2">
    <name type="scientific">Deinococcus sonorensis KR-87</name>
    <dbReference type="NCBI Taxonomy" id="694439"/>
    <lineage>
        <taxon>Bacteria</taxon>
        <taxon>Thermotogati</taxon>
        <taxon>Deinococcota</taxon>
        <taxon>Deinococci</taxon>
        <taxon>Deinococcales</taxon>
        <taxon>Deinococcaceae</taxon>
        <taxon>Deinococcus</taxon>
    </lineage>
</organism>
<dbReference type="EMBL" id="CP158300">
    <property type="protein sequence ID" value="XBV87241.1"/>
    <property type="molecule type" value="Genomic_DNA"/>
</dbReference>
<dbReference type="RefSeq" id="WP_350245391.1">
    <property type="nucleotide sequence ID" value="NZ_CP158300.1"/>
</dbReference>
<proteinExistence type="predicted"/>
<gene>
    <name evidence="2" type="ORF">ABOD76_21335</name>
</gene>
<protein>
    <submittedName>
        <fullName evidence="2">Uncharacterized protein</fullName>
    </submittedName>
</protein>
<dbReference type="SUPFAM" id="SSF82171">
    <property type="entry name" value="DPP6 N-terminal domain-like"/>
    <property type="match status" value="1"/>
</dbReference>
<accession>A0AAU7UFC6</accession>
<evidence type="ECO:0000256" key="1">
    <source>
        <dbReference type="SAM" id="SignalP"/>
    </source>
</evidence>
<evidence type="ECO:0000313" key="2">
    <source>
        <dbReference type="EMBL" id="XBV87241.1"/>
    </source>
</evidence>
<keyword evidence="2" id="KW-0614">Plasmid</keyword>
<sequence length="406" mass="42432">MTARRLGLALAMLCVASASSSGAAAGRLAYLKGGAAWTVGAPGQVARQVPNSRGAVLLDLSPTDGTLAFLVGPPGADIHAEHVPALRPWLSRPPYTASVPLGSLVPGPTFSTVRARWLAWEGDGHALIAGTDEGNAGWNLARRKTFLPDQSALYQSTSQSGEVTAMLGSVQSPDDLGVLLYGPGARPGTEIFTWKQPQNLIKALKDAPQPALRRFLADLDPQAQADEVSWTATPPHVTRDGRRVYFASNAGWGVGSAGTTTSAVFEVDVASVKVRVLGWLGTFSGSVLDVLPSPDGQKLLILLARHDSNAQINTFVYAADLAGKRIKELAATSAPNGTLSTLNSACWLADSRSVALSVAYPRPQDLNQRNGFEPPAAAYTLSVKDAVDGKTLHRVSGATGVACGPK</sequence>
<reference evidence="2" key="1">
    <citation type="submission" date="2024-06" db="EMBL/GenBank/DDBJ databases">
        <title>Draft Genome Sequence of Deinococcus sonorensis Type Strain KR-87, a Biofilm Producing Representative of the Genus Deinococcus.</title>
        <authorList>
            <person name="Boren L.S."/>
            <person name="Grosso R.A."/>
            <person name="Hugenberg-Cox A.N."/>
            <person name="Hill J.T.E."/>
            <person name="Albert C.M."/>
            <person name="Tuohy J.M."/>
        </authorList>
    </citation>
    <scope>NUCLEOTIDE SEQUENCE</scope>
    <source>
        <strain evidence="2">KR-87</strain>
        <plasmid evidence="2">pDson02</plasmid>
    </source>
</reference>
<geneLocation type="plasmid" evidence="2">
    <name>pDson02</name>
</geneLocation>